<dbReference type="AlphaFoldDB" id="A0AAN9IE94"/>
<evidence type="ECO:0000256" key="1">
    <source>
        <dbReference type="SAM" id="MobiDB-lite"/>
    </source>
</evidence>
<sequence>MASTNVDVEGKTYNWSVKRTTILLELCLEFIVKNGRTQNFKWNDIQKDFEARTNSRVSNCRSWKNKYDQMKNDWRLWKTLKQSETGLGWDPSTGKLDCSKDWWDRKIKEKSEVRKFRNKGVPPANEELWDHLYGDVVANGSECVAPSIDPDVQYRNTEEFQGNDEENETNNEERFGEQENFGDQAFSIYKQYSSRMESQERDNGGYWFDFTDEGYTDNTQENNHDHGATNTKWWDYEIYRTTKACYKAQALESDCKTPNNVNNTQTSGSSIVMVMNILNHMDGLETGSTLWCYAIDLLEDATKRDFFIQMADDTYRLAWINFKYDRASK</sequence>
<dbReference type="Proteomes" id="UP001372338">
    <property type="component" value="Unassembled WGS sequence"/>
</dbReference>
<name>A0AAN9IE94_CROPI</name>
<evidence type="ECO:0000313" key="4">
    <source>
        <dbReference type="Proteomes" id="UP001372338"/>
    </source>
</evidence>
<protein>
    <recommendedName>
        <fullName evidence="2">Myb/SANT-like domain-containing protein</fullName>
    </recommendedName>
</protein>
<dbReference type="InterPro" id="IPR024752">
    <property type="entry name" value="Myb/SANT-like_dom"/>
</dbReference>
<dbReference type="PANTHER" id="PTHR31704:SF55">
    <property type="entry name" value="MYB_SANT-LIKE DNA-BINDING DOMAIN PROTEIN"/>
    <property type="match status" value="1"/>
</dbReference>
<comment type="caution">
    <text evidence="3">The sequence shown here is derived from an EMBL/GenBank/DDBJ whole genome shotgun (WGS) entry which is preliminary data.</text>
</comment>
<evidence type="ECO:0000259" key="2">
    <source>
        <dbReference type="Pfam" id="PF12776"/>
    </source>
</evidence>
<gene>
    <name evidence="3" type="ORF">RIF29_14992</name>
</gene>
<feature type="compositionally biased region" description="Acidic residues" evidence="1">
    <location>
        <begin position="161"/>
        <end position="170"/>
    </location>
</feature>
<evidence type="ECO:0000313" key="3">
    <source>
        <dbReference type="EMBL" id="KAK7273925.1"/>
    </source>
</evidence>
<reference evidence="3 4" key="1">
    <citation type="submission" date="2024-01" db="EMBL/GenBank/DDBJ databases">
        <title>The genomes of 5 underutilized Papilionoideae crops provide insights into root nodulation and disease resistanc.</title>
        <authorList>
            <person name="Yuan L."/>
        </authorList>
    </citation>
    <scope>NUCLEOTIDE SEQUENCE [LARGE SCALE GENOMIC DNA]</scope>
    <source>
        <strain evidence="3">ZHUSHIDOU_FW_LH</strain>
        <tissue evidence="3">Leaf</tissue>
    </source>
</reference>
<organism evidence="3 4">
    <name type="scientific">Crotalaria pallida</name>
    <name type="common">Smooth rattlebox</name>
    <name type="synonym">Crotalaria striata</name>
    <dbReference type="NCBI Taxonomy" id="3830"/>
    <lineage>
        <taxon>Eukaryota</taxon>
        <taxon>Viridiplantae</taxon>
        <taxon>Streptophyta</taxon>
        <taxon>Embryophyta</taxon>
        <taxon>Tracheophyta</taxon>
        <taxon>Spermatophyta</taxon>
        <taxon>Magnoliopsida</taxon>
        <taxon>eudicotyledons</taxon>
        <taxon>Gunneridae</taxon>
        <taxon>Pentapetalae</taxon>
        <taxon>rosids</taxon>
        <taxon>fabids</taxon>
        <taxon>Fabales</taxon>
        <taxon>Fabaceae</taxon>
        <taxon>Papilionoideae</taxon>
        <taxon>50 kb inversion clade</taxon>
        <taxon>genistoids sensu lato</taxon>
        <taxon>core genistoids</taxon>
        <taxon>Crotalarieae</taxon>
        <taxon>Crotalaria</taxon>
    </lineage>
</organism>
<feature type="domain" description="Myb/SANT-like" evidence="2">
    <location>
        <begin position="14"/>
        <end position="105"/>
    </location>
</feature>
<dbReference type="Pfam" id="PF12776">
    <property type="entry name" value="Myb_DNA-bind_3"/>
    <property type="match status" value="1"/>
</dbReference>
<dbReference type="EMBL" id="JAYWIO010000003">
    <property type="protein sequence ID" value="KAK7273925.1"/>
    <property type="molecule type" value="Genomic_DNA"/>
</dbReference>
<feature type="region of interest" description="Disordered" evidence="1">
    <location>
        <begin position="159"/>
        <end position="180"/>
    </location>
</feature>
<dbReference type="PANTHER" id="PTHR31704">
    <property type="entry name" value="MYB/SANT-LIKE DNA-BINDING DOMAIN PROTEIN-RELATED"/>
    <property type="match status" value="1"/>
</dbReference>
<accession>A0AAN9IE94</accession>
<proteinExistence type="predicted"/>
<keyword evidence="4" id="KW-1185">Reference proteome</keyword>